<reference evidence="2" key="1">
    <citation type="submission" date="2015-09" db="EMBL/GenBank/DDBJ databases">
        <title>Complete genome of Arthrobacter alpinus strain R3.8.</title>
        <authorList>
            <person name="See-Too W.S."/>
            <person name="Chan K.G."/>
        </authorList>
    </citation>
    <scope>NUCLEOTIDE SEQUENCE [LARGE SCALE GENOMIC DNA]</scope>
    <source>
        <strain evidence="2">R3.8</strain>
    </source>
</reference>
<name>A0A0M3UFS5_9MICC</name>
<dbReference type="KEGG" id="aaq:AOC05_05075"/>
<sequence>MTDRKWIITPAWDADTERHAIEVWTPKYQDFTPKQARQFAAALVEMAEIVDGIAGGTGGSSTDG</sequence>
<keyword evidence="2" id="KW-1185">Reference proteome</keyword>
<organism evidence="1 2">
    <name type="scientific">Arthrobacter alpinus</name>
    <dbReference type="NCBI Taxonomy" id="656366"/>
    <lineage>
        <taxon>Bacteria</taxon>
        <taxon>Bacillati</taxon>
        <taxon>Actinomycetota</taxon>
        <taxon>Actinomycetes</taxon>
        <taxon>Micrococcales</taxon>
        <taxon>Micrococcaceae</taxon>
        <taxon>Arthrobacter</taxon>
    </lineage>
</organism>
<dbReference type="EMBL" id="CP012677">
    <property type="protein sequence ID" value="ALE91845.1"/>
    <property type="molecule type" value="Genomic_DNA"/>
</dbReference>
<evidence type="ECO:0000313" key="2">
    <source>
        <dbReference type="Proteomes" id="UP000062833"/>
    </source>
</evidence>
<protein>
    <submittedName>
        <fullName evidence="1">Uncharacterized protein</fullName>
    </submittedName>
</protein>
<gene>
    <name evidence="1" type="ORF">AOC05_05075</name>
</gene>
<proteinExistence type="predicted"/>
<evidence type="ECO:0000313" key="1">
    <source>
        <dbReference type="EMBL" id="ALE91845.1"/>
    </source>
</evidence>
<dbReference type="Proteomes" id="UP000062833">
    <property type="component" value="Chromosome"/>
</dbReference>
<dbReference type="AlphaFoldDB" id="A0A0M3UFS5"/>
<accession>A0A0M3UFS5</accession>
<dbReference type="PATRIC" id="fig|656366.3.peg.1093"/>